<evidence type="ECO:0000313" key="2">
    <source>
        <dbReference type="Proteomes" id="UP001165085"/>
    </source>
</evidence>
<gene>
    <name evidence="1" type="ORF">TrST_g12858</name>
</gene>
<evidence type="ECO:0000313" key="1">
    <source>
        <dbReference type="EMBL" id="GMH97420.1"/>
    </source>
</evidence>
<dbReference type="EMBL" id="BRXY01000492">
    <property type="protein sequence ID" value="GMH97420.1"/>
    <property type="molecule type" value="Genomic_DNA"/>
</dbReference>
<keyword evidence="2" id="KW-1185">Reference proteome</keyword>
<proteinExistence type="predicted"/>
<dbReference type="Proteomes" id="UP001165085">
    <property type="component" value="Unassembled WGS sequence"/>
</dbReference>
<name>A0A9W7C3P4_9STRA</name>
<comment type="caution">
    <text evidence="1">The sequence shown here is derived from an EMBL/GenBank/DDBJ whole genome shotgun (WGS) entry which is preliminary data.</text>
</comment>
<sequence>MSNHFAPQWSGKTVTLDYMGTSLDTASTSCSVSSDEAAVSSVLRIEEREFPMYTIKSNEEGRVKVGGKGLMVKPRFLRSGIFTFELAVTGDKGRVRTSFFFGPVWQNNPDGNDPLASDPSTPPDGFKLIRVSVATEVRVGDEDPFDFTVPVKPFDWHATWRGTSWTWGRQSGDQGWYSSEVSEADSWHGRPRGDGPNVWNYKLNSVLIQCPKVIPVEGGVEIDKVCRVAWLEGERMARVECTIGEGNAVAFRSDWIEKCGEAKAVAGE</sequence>
<dbReference type="OrthoDB" id="200051at2759"/>
<accession>A0A9W7C3P4</accession>
<reference evidence="2" key="1">
    <citation type="journal article" date="2023" name="Commun. Biol.">
        <title>Genome analysis of Parmales, the sister group of diatoms, reveals the evolutionary specialization of diatoms from phago-mixotrophs to photoautotrophs.</title>
        <authorList>
            <person name="Ban H."/>
            <person name="Sato S."/>
            <person name="Yoshikawa S."/>
            <person name="Yamada K."/>
            <person name="Nakamura Y."/>
            <person name="Ichinomiya M."/>
            <person name="Sato N."/>
            <person name="Blanc-Mathieu R."/>
            <person name="Endo H."/>
            <person name="Kuwata A."/>
            <person name="Ogata H."/>
        </authorList>
    </citation>
    <scope>NUCLEOTIDE SEQUENCE [LARGE SCALE GENOMIC DNA]</scope>
    <source>
        <strain evidence="2">NIES 3701</strain>
    </source>
</reference>
<protein>
    <submittedName>
        <fullName evidence="1">Uncharacterized protein</fullName>
    </submittedName>
</protein>
<dbReference type="AlphaFoldDB" id="A0A9W7C3P4"/>
<organism evidence="1 2">
    <name type="scientific">Triparma strigata</name>
    <dbReference type="NCBI Taxonomy" id="1606541"/>
    <lineage>
        <taxon>Eukaryota</taxon>
        <taxon>Sar</taxon>
        <taxon>Stramenopiles</taxon>
        <taxon>Ochrophyta</taxon>
        <taxon>Bolidophyceae</taxon>
        <taxon>Parmales</taxon>
        <taxon>Triparmaceae</taxon>
        <taxon>Triparma</taxon>
    </lineage>
</organism>